<dbReference type="SUPFAM" id="SSF51230">
    <property type="entry name" value="Single hybrid motif"/>
    <property type="match status" value="1"/>
</dbReference>
<dbReference type="Pfam" id="PF00364">
    <property type="entry name" value="Biotin_lipoyl"/>
    <property type="match status" value="1"/>
</dbReference>
<comment type="caution">
    <text evidence="14">The sequence shown here is derived from an EMBL/GenBank/DDBJ whole genome shotgun (WGS) entry which is preliminary data.</text>
</comment>
<dbReference type="EMBL" id="DRMJ01000224">
    <property type="protein sequence ID" value="HHL42857.1"/>
    <property type="molecule type" value="Genomic_DNA"/>
</dbReference>
<dbReference type="PANTHER" id="PTHR43178">
    <property type="entry name" value="DIHYDROLIPOAMIDE ACETYLTRANSFERASE COMPONENT OF PYRUVATE DEHYDROGENASE COMPLEX"/>
    <property type="match status" value="1"/>
</dbReference>
<evidence type="ECO:0000256" key="10">
    <source>
        <dbReference type="RuleBase" id="RU003423"/>
    </source>
</evidence>
<dbReference type="PROSITE" id="PS00189">
    <property type="entry name" value="LIPOYL"/>
    <property type="match status" value="1"/>
</dbReference>
<evidence type="ECO:0000259" key="12">
    <source>
        <dbReference type="PROSITE" id="PS50968"/>
    </source>
</evidence>
<protein>
    <recommendedName>
        <fullName evidence="10">Dihydrolipoamide acetyltransferase component of pyruvate dehydrogenase complex</fullName>
        <ecNumber evidence="10">2.3.1.-</ecNumber>
    </recommendedName>
</protein>
<dbReference type="InterPro" id="IPR023213">
    <property type="entry name" value="CAT-like_dom_sf"/>
</dbReference>
<dbReference type="Proteomes" id="UP000885830">
    <property type="component" value="Unassembled WGS sequence"/>
</dbReference>
<evidence type="ECO:0000259" key="13">
    <source>
        <dbReference type="PROSITE" id="PS51826"/>
    </source>
</evidence>
<dbReference type="CDD" id="cd06849">
    <property type="entry name" value="lipoyl_domain"/>
    <property type="match status" value="1"/>
</dbReference>
<evidence type="ECO:0000256" key="2">
    <source>
        <dbReference type="ARBA" id="ARBA00004052"/>
    </source>
</evidence>
<comment type="subunit">
    <text evidence="5">Forms a 24-polypeptide structural core with octahedral symmetry. Part of the 2-oxoglutarate dehydrogenase (OGDH) complex composed of E1 (2-oxoglutarate dehydrogenase), E2 (dihydrolipoamide succinyltransferase) and E3 (dihydrolipoamide dehydrogenase); the complex contains multiple copies of the three enzymatic components (E1, E2 and E3).</text>
</comment>
<dbReference type="Pfam" id="PF00198">
    <property type="entry name" value="2-oxoacid_dh"/>
    <property type="match status" value="1"/>
</dbReference>
<keyword evidence="8 10" id="KW-0012">Acyltransferase</keyword>
<dbReference type="GO" id="GO:0031405">
    <property type="term" value="F:lipoic acid binding"/>
    <property type="evidence" value="ECO:0007669"/>
    <property type="project" value="TreeGrafter"/>
</dbReference>
<dbReference type="InterPro" id="IPR050743">
    <property type="entry name" value="2-oxoacid_DH_E2_comp"/>
</dbReference>
<comment type="catalytic activity">
    <reaction evidence="9">
        <text>N(6)-[(R)-dihydrolipoyl]-L-lysyl-[protein] + succinyl-CoA = N(6)-[(R)-S(8)-succinyldihydrolipoyl]-L-lysyl-[protein] + CoA</text>
        <dbReference type="Rhea" id="RHEA:15213"/>
        <dbReference type="Rhea" id="RHEA-COMP:10475"/>
        <dbReference type="Rhea" id="RHEA-COMP:20092"/>
        <dbReference type="ChEBI" id="CHEBI:57287"/>
        <dbReference type="ChEBI" id="CHEBI:57292"/>
        <dbReference type="ChEBI" id="CHEBI:83100"/>
        <dbReference type="ChEBI" id="CHEBI:83120"/>
        <dbReference type="EC" id="2.3.1.61"/>
    </reaction>
</comment>
<evidence type="ECO:0000256" key="8">
    <source>
        <dbReference type="ARBA" id="ARBA00023315"/>
    </source>
</evidence>
<dbReference type="SUPFAM" id="SSF52777">
    <property type="entry name" value="CoA-dependent acyltransferases"/>
    <property type="match status" value="1"/>
</dbReference>
<dbReference type="GO" id="GO:0004149">
    <property type="term" value="F:dihydrolipoyllysine-residue succinyltransferase activity"/>
    <property type="evidence" value="ECO:0007669"/>
    <property type="project" value="UniProtKB-EC"/>
</dbReference>
<accession>A0A7C5LSH4</accession>
<dbReference type="AlphaFoldDB" id="A0A7C5LSH4"/>
<dbReference type="GO" id="GO:0005737">
    <property type="term" value="C:cytoplasm"/>
    <property type="evidence" value="ECO:0007669"/>
    <property type="project" value="TreeGrafter"/>
</dbReference>
<dbReference type="Gene3D" id="3.30.559.10">
    <property type="entry name" value="Chloramphenicol acetyltransferase-like domain"/>
    <property type="match status" value="1"/>
</dbReference>
<dbReference type="Gene3D" id="2.40.50.100">
    <property type="match status" value="1"/>
</dbReference>
<dbReference type="EC" id="2.3.1.-" evidence="10"/>
<dbReference type="SUPFAM" id="SSF47005">
    <property type="entry name" value="Peripheral subunit-binding domain of 2-oxo acid dehydrogenase complex"/>
    <property type="match status" value="1"/>
</dbReference>
<evidence type="ECO:0000256" key="6">
    <source>
        <dbReference type="ARBA" id="ARBA00022679"/>
    </source>
</evidence>
<dbReference type="InterPro" id="IPR004167">
    <property type="entry name" value="PSBD"/>
</dbReference>
<evidence type="ECO:0000256" key="3">
    <source>
        <dbReference type="ARBA" id="ARBA00005145"/>
    </source>
</evidence>
<comment type="similarity">
    <text evidence="4 10">Belongs to the 2-oxoacid dehydrogenase family.</text>
</comment>
<dbReference type="InterPro" id="IPR003016">
    <property type="entry name" value="2-oxoA_DH_lipoyl-BS"/>
</dbReference>
<feature type="region of interest" description="Disordered" evidence="11">
    <location>
        <begin position="87"/>
        <end position="122"/>
    </location>
</feature>
<dbReference type="Pfam" id="PF02817">
    <property type="entry name" value="E3_binding"/>
    <property type="match status" value="1"/>
</dbReference>
<comment type="function">
    <text evidence="2">E2 component of the 2-oxoglutarate dehydrogenase (OGDH) complex which catalyzes the second step in the conversion of 2-oxoglutarate to succinyl-CoA and CO(2).</text>
</comment>
<comment type="cofactor">
    <cofactor evidence="1 10">
        <name>(R)-lipoate</name>
        <dbReference type="ChEBI" id="CHEBI:83088"/>
    </cofactor>
</comment>
<dbReference type="GO" id="GO:0016407">
    <property type="term" value="F:acetyltransferase activity"/>
    <property type="evidence" value="ECO:0007669"/>
    <property type="project" value="TreeGrafter"/>
</dbReference>
<reference evidence="14" key="1">
    <citation type="journal article" date="2020" name="mSystems">
        <title>Genome- and Community-Level Interaction Insights into Carbon Utilization and Element Cycling Functions of Hydrothermarchaeota in Hydrothermal Sediment.</title>
        <authorList>
            <person name="Zhou Z."/>
            <person name="Liu Y."/>
            <person name="Xu W."/>
            <person name="Pan J."/>
            <person name="Luo Z.H."/>
            <person name="Li M."/>
        </authorList>
    </citation>
    <scope>NUCLEOTIDE SEQUENCE [LARGE SCALE GENOMIC DNA]</scope>
    <source>
        <strain evidence="14">HyVt-485</strain>
    </source>
</reference>
<evidence type="ECO:0000256" key="1">
    <source>
        <dbReference type="ARBA" id="ARBA00001938"/>
    </source>
</evidence>
<organism evidence="14">
    <name type="scientific">Hellea balneolensis</name>
    <dbReference type="NCBI Taxonomy" id="287478"/>
    <lineage>
        <taxon>Bacteria</taxon>
        <taxon>Pseudomonadati</taxon>
        <taxon>Pseudomonadota</taxon>
        <taxon>Alphaproteobacteria</taxon>
        <taxon>Maricaulales</taxon>
        <taxon>Robiginitomaculaceae</taxon>
        <taxon>Hellea</taxon>
    </lineage>
</organism>
<evidence type="ECO:0000256" key="7">
    <source>
        <dbReference type="ARBA" id="ARBA00022823"/>
    </source>
</evidence>
<dbReference type="Gene3D" id="4.10.320.10">
    <property type="entry name" value="E3-binding domain"/>
    <property type="match status" value="1"/>
</dbReference>
<keyword evidence="7 10" id="KW-0450">Lipoyl</keyword>
<evidence type="ECO:0000256" key="5">
    <source>
        <dbReference type="ARBA" id="ARBA00011666"/>
    </source>
</evidence>
<evidence type="ECO:0000256" key="9">
    <source>
        <dbReference type="ARBA" id="ARBA00052761"/>
    </source>
</evidence>
<feature type="domain" description="Peripheral subunit-binding (PSBD)" evidence="13">
    <location>
        <begin position="131"/>
        <end position="168"/>
    </location>
</feature>
<proteinExistence type="inferred from homology"/>
<keyword evidence="6 10" id="KW-0808">Transferase</keyword>
<dbReference type="InterPro" id="IPR000089">
    <property type="entry name" value="Biotin_lipoyl"/>
</dbReference>
<gene>
    <name evidence="14" type="ORF">ENJ42_04500</name>
</gene>
<dbReference type="FunFam" id="3.30.559.10:FF:000007">
    <property type="entry name" value="Dihydrolipoamide acetyltransferase component of pyruvate dehydrogenase complex"/>
    <property type="match status" value="1"/>
</dbReference>
<dbReference type="PROSITE" id="PS51826">
    <property type="entry name" value="PSBD"/>
    <property type="match status" value="1"/>
</dbReference>
<dbReference type="PROSITE" id="PS50968">
    <property type="entry name" value="BIOTINYL_LIPOYL"/>
    <property type="match status" value="1"/>
</dbReference>
<dbReference type="InterPro" id="IPR011053">
    <property type="entry name" value="Single_hybrid_motif"/>
</dbReference>
<dbReference type="InterPro" id="IPR036625">
    <property type="entry name" value="E3-bd_dom_sf"/>
</dbReference>
<feature type="domain" description="Lipoyl-binding" evidence="12">
    <location>
        <begin position="3"/>
        <end position="78"/>
    </location>
</feature>
<name>A0A7C5LSH4_9PROT</name>
<comment type="pathway">
    <text evidence="3">Amino-acid degradation; L-lysine degradation via saccharopine pathway; glutaryl-CoA from L-lysine: step 6/6.</text>
</comment>
<dbReference type="InterPro" id="IPR001078">
    <property type="entry name" value="2-oxoacid_DH_actylTfrase"/>
</dbReference>
<evidence type="ECO:0000256" key="11">
    <source>
        <dbReference type="SAM" id="MobiDB-lite"/>
    </source>
</evidence>
<dbReference type="PANTHER" id="PTHR43178:SF5">
    <property type="entry name" value="LIPOAMIDE ACYLTRANSFERASE COMPONENT OF BRANCHED-CHAIN ALPHA-KETO ACID DEHYDROGENASE COMPLEX, MITOCHONDRIAL"/>
    <property type="match status" value="1"/>
</dbReference>
<evidence type="ECO:0000313" key="14">
    <source>
        <dbReference type="EMBL" id="HHL42857.1"/>
    </source>
</evidence>
<sequence length="410" mass="44053">MSKHIFKMPDIGEGVTEAEITEWHIKAGDKVASDEPVCDAMTDKATVELTAPVSGIVISVGCEAGEIMAVGGDLIVFETDDEAVLEKESSIPTPIKMETPKKQPSKKAKPAPKPKTAPAPVASTMIGTKPLASPAVRRRAEEQNIDLALVPASGKAGQITHADLDAYAKGGGSSLQKLAGGTDIKVTGMRRIISERMSESKRRIPHFSYVEAIDMTELERTRVHLNNTRAAHQPKLTLMPFFMRAMVKAVKLWPQCNATFDDDAGVITQHNPVHIGMAAQTPGGLMVPVIRNAESQDIWQLSSEIARIGEAAKTGNIAPAELSGSTISLTSLGKLAGVMATPVINRPEVAILCPNKIVDTPVIENGQMVVRKMMNFSTSFDHRVVDGFHAAEMVAYIKGLLEHPATLFID</sequence>
<evidence type="ECO:0000256" key="4">
    <source>
        <dbReference type="ARBA" id="ARBA00007317"/>
    </source>
</evidence>
<feature type="compositionally biased region" description="Basic residues" evidence="11">
    <location>
        <begin position="103"/>
        <end position="112"/>
    </location>
</feature>